<keyword evidence="3 5" id="KW-1133">Transmembrane helix</keyword>
<comment type="subcellular location">
    <subcellularLocation>
        <location evidence="1">Membrane</location>
        <topology evidence="1">Multi-pass membrane protein</topology>
    </subcellularLocation>
</comment>
<organism evidence="7 8">
    <name type="scientific">Sphaeroforma arctica JP610</name>
    <dbReference type="NCBI Taxonomy" id="667725"/>
    <lineage>
        <taxon>Eukaryota</taxon>
        <taxon>Ichthyosporea</taxon>
        <taxon>Ichthyophonida</taxon>
        <taxon>Sphaeroforma</taxon>
    </lineage>
</organism>
<feature type="transmembrane region" description="Helical" evidence="5">
    <location>
        <begin position="26"/>
        <end position="47"/>
    </location>
</feature>
<reference evidence="7 8" key="1">
    <citation type="submission" date="2011-02" db="EMBL/GenBank/DDBJ databases">
        <title>The Genome Sequence of Sphaeroforma arctica JP610.</title>
        <authorList>
            <consortium name="The Broad Institute Genome Sequencing Platform"/>
            <person name="Russ C."/>
            <person name="Cuomo C."/>
            <person name="Young S.K."/>
            <person name="Zeng Q."/>
            <person name="Gargeya S."/>
            <person name="Alvarado L."/>
            <person name="Berlin A."/>
            <person name="Chapman S.B."/>
            <person name="Chen Z."/>
            <person name="Freedman E."/>
            <person name="Gellesch M."/>
            <person name="Goldberg J."/>
            <person name="Griggs A."/>
            <person name="Gujja S."/>
            <person name="Heilman E."/>
            <person name="Heiman D."/>
            <person name="Howarth C."/>
            <person name="Mehta T."/>
            <person name="Neiman D."/>
            <person name="Pearson M."/>
            <person name="Roberts A."/>
            <person name="Saif S."/>
            <person name="Shea T."/>
            <person name="Shenoy N."/>
            <person name="Sisk P."/>
            <person name="Stolte C."/>
            <person name="Sykes S."/>
            <person name="White J."/>
            <person name="Yandava C."/>
            <person name="Burger G."/>
            <person name="Gray M.W."/>
            <person name="Holland P.W.H."/>
            <person name="King N."/>
            <person name="Lang F.B.F."/>
            <person name="Roger A.J."/>
            <person name="Ruiz-Trillo I."/>
            <person name="Haas B."/>
            <person name="Nusbaum C."/>
            <person name="Birren B."/>
        </authorList>
    </citation>
    <scope>NUCLEOTIDE SEQUENCE [LARGE SCALE GENOMIC DNA]</scope>
    <source>
        <strain evidence="7 8">JP610</strain>
    </source>
</reference>
<proteinExistence type="predicted"/>
<dbReference type="AlphaFoldDB" id="A0A0L0FNA7"/>
<accession>A0A0L0FNA7</accession>
<dbReference type="InterPro" id="IPR050186">
    <property type="entry name" value="TPT_transporter"/>
</dbReference>
<dbReference type="GO" id="GO:0016020">
    <property type="term" value="C:membrane"/>
    <property type="evidence" value="ECO:0007669"/>
    <property type="project" value="UniProtKB-SubCell"/>
</dbReference>
<dbReference type="PANTHER" id="PTHR11132">
    <property type="entry name" value="SOLUTE CARRIER FAMILY 35"/>
    <property type="match status" value="1"/>
</dbReference>
<gene>
    <name evidence="7" type="ORF">SARC_09295</name>
</gene>
<dbReference type="EMBL" id="KQ242525">
    <property type="protein sequence ID" value="KNC78267.1"/>
    <property type="molecule type" value="Genomic_DNA"/>
</dbReference>
<evidence type="ECO:0000313" key="7">
    <source>
        <dbReference type="EMBL" id="KNC78267.1"/>
    </source>
</evidence>
<dbReference type="GeneID" id="25909799"/>
<evidence type="ECO:0000259" key="6">
    <source>
        <dbReference type="Pfam" id="PF03151"/>
    </source>
</evidence>
<feature type="transmembrane region" description="Helical" evidence="5">
    <location>
        <begin position="174"/>
        <end position="195"/>
    </location>
</feature>
<dbReference type="Proteomes" id="UP000054560">
    <property type="component" value="Unassembled WGS sequence"/>
</dbReference>
<evidence type="ECO:0000313" key="8">
    <source>
        <dbReference type="Proteomes" id="UP000054560"/>
    </source>
</evidence>
<evidence type="ECO:0000256" key="3">
    <source>
        <dbReference type="ARBA" id="ARBA00022989"/>
    </source>
</evidence>
<feature type="transmembrane region" description="Helical" evidence="5">
    <location>
        <begin position="59"/>
        <end position="81"/>
    </location>
</feature>
<evidence type="ECO:0000256" key="1">
    <source>
        <dbReference type="ARBA" id="ARBA00004141"/>
    </source>
</evidence>
<evidence type="ECO:0000256" key="2">
    <source>
        <dbReference type="ARBA" id="ARBA00022692"/>
    </source>
</evidence>
<evidence type="ECO:0000256" key="4">
    <source>
        <dbReference type="ARBA" id="ARBA00023136"/>
    </source>
</evidence>
<feature type="transmembrane region" description="Helical" evidence="5">
    <location>
        <begin position="242"/>
        <end position="260"/>
    </location>
</feature>
<feature type="transmembrane region" description="Helical" evidence="5">
    <location>
        <begin position="151"/>
        <end position="168"/>
    </location>
</feature>
<dbReference type="OrthoDB" id="6418713at2759"/>
<keyword evidence="4 5" id="KW-0472">Membrane</keyword>
<dbReference type="RefSeq" id="XP_014152169.1">
    <property type="nucleotide sequence ID" value="XM_014296694.1"/>
</dbReference>
<feature type="transmembrane region" description="Helical" evidence="5">
    <location>
        <begin position="275"/>
        <end position="293"/>
    </location>
</feature>
<dbReference type="eggNOG" id="KOG1441">
    <property type="taxonomic scope" value="Eukaryota"/>
</dbReference>
<feature type="domain" description="Sugar phosphate transporter" evidence="6">
    <location>
        <begin position="30"/>
        <end position="209"/>
    </location>
</feature>
<name>A0A0L0FNA7_9EUKA</name>
<keyword evidence="8" id="KW-1185">Reference proteome</keyword>
<protein>
    <recommendedName>
        <fullName evidence="6">Sugar phosphate transporter domain-containing protein</fullName>
    </recommendedName>
</protein>
<dbReference type="Pfam" id="PF03151">
    <property type="entry name" value="TPT"/>
    <property type="match status" value="1"/>
</dbReference>
<dbReference type="InterPro" id="IPR004853">
    <property type="entry name" value="Sugar_P_trans_dom"/>
</dbReference>
<sequence>MRVENGVDWLCGRDENSVVKREGVSYYTRTAAFTIFWWVVSVTVIIANKYILSTLGFRFPFFITFIANLVILIGAFLLTRFKIANADPVSQDQLWLLLYPAGALTSLQIGLDNLSLVYLSVSVHVVFQSLTPLVQLLVGILCGLEHWQRQTAFALLGAGVGMALSIFGESETGGGAGLSFMGVAAVLVSMLTSTLRSVMQQAMVQGAQDSGVTAASNKNGTHRLKRRLAALTETRLSPLTVLLYKSPMCVAVSGVISLLFESRAMYNFDYSETPGGALILCLSMLSCGVNGSIGTR</sequence>
<keyword evidence="2 5" id="KW-0812">Transmembrane</keyword>
<feature type="transmembrane region" description="Helical" evidence="5">
    <location>
        <begin position="117"/>
        <end position="144"/>
    </location>
</feature>
<evidence type="ECO:0000256" key="5">
    <source>
        <dbReference type="SAM" id="Phobius"/>
    </source>
</evidence>